<gene>
    <name evidence="9" type="ORF">PUN32_00440</name>
</gene>
<dbReference type="SMART" id="SM00283">
    <property type="entry name" value="MA"/>
    <property type="match status" value="1"/>
</dbReference>
<keyword evidence="6" id="KW-0812">Transmembrane</keyword>
<dbReference type="PROSITE" id="PS50885">
    <property type="entry name" value="HAMP"/>
    <property type="match status" value="1"/>
</dbReference>
<keyword evidence="6" id="KW-0472">Membrane</keyword>
<feature type="coiled-coil region" evidence="5">
    <location>
        <begin position="545"/>
        <end position="572"/>
    </location>
</feature>
<evidence type="ECO:0000256" key="3">
    <source>
        <dbReference type="ARBA" id="ARBA00029447"/>
    </source>
</evidence>
<comment type="similarity">
    <text evidence="3">Belongs to the methyl-accepting chemotaxis (MCP) protein family.</text>
</comment>
<dbReference type="PROSITE" id="PS50111">
    <property type="entry name" value="CHEMOTAXIS_TRANSDUC_2"/>
    <property type="match status" value="1"/>
</dbReference>
<dbReference type="EMBL" id="JARBFT010000001">
    <property type="protein sequence ID" value="MDE1513479.1"/>
    <property type="molecule type" value="Genomic_DNA"/>
</dbReference>
<dbReference type="SUPFAM" id="SSF58104">
    <property type="entry name" value="Methyl-accepting chemotaxis protein (MCP) signaling domain"/>
    <property type="match status" value="1"/>
</dbReference>
<dbReference type="Proteomes" id="UP001216189">
    <property type="component" value="Unassembled WGS sequence"/>
</dbReference>
<dbReference type="PANTHER" id="PTHR32089">
    <property type="entry name" value="METHYL-ACCEPTING CHEMOTAXIS PROTEIN MCPB"/>
    <property type="match status" value="1"/>
</dbReference>
<evidence type="ECO:0000256" key="4">
    <source>
        <dbReference type="PROSITE-ProRule" id="PRU00284"/>
    </source>
</evidence>
<feature type="transmembrane region" description="Helical" evidence="6">
    <location>
        <begin position="319"/>
        <end position="342"/>
    </location>
</feature>
<evidence type="ECO:0000259" key="7">
    <source>
        <dbReference type="PROSITE" id="PS50111"/>
    </source>
</evidence>
<dbReference type="Gene3D" id="1.10.287.950">
    <property type="entry name" value="Methyl-accepting chemotaxis protein"/>
    <property type="match status" value="1"/>
</dbReference>
<dbReference type="PROSITE" id="PS51257">
    <property type="entry name" value="PROKAR_LIPOPROTEIN"/>
    <property type="match status" value="1"/>
</dbReference>
<name>A0ABT5UYY6_9VIBR</name>
<keyword evidence="6" id="KW-1133">Transmembrane helix</keyword>
<keyword evidence="5" id="KW-0175">Coiled coil</keyword>
<comment type="caution">
    <text evidence="9">The sequence shown here is derived from an EMBL/GenBank/DDBJ whole genome shotgun (WGS) entry which is preliminary data.</text>
</comment>
<evidence type="ECO:0000256" key="1">
    <source>
        <dbReference type="ARBA" id="ARBA00004370"/>
    </source>
</evidence>
<dbReference type="PANTHER" id="PTHR32089:SF70">
    <property type="entry name" value="ENERGY TAXIS MODULATING METHYL ACCEPTING SENSORY TRANSDUCER"/>
    <property type="match status" value="1"/>
</dbReference>
<accession>A0ABT5UYY6</accession>
<dbReference type="InterPro" id="IPR004089">
    <property type="entry name" value="MCPsignal_dom"/>
</dbReference>
<organism evidence="9 10">
    <name type="scientific">Vibrio chanodichtyis</name>
    <dbReference type="NCBI Taxonomy" id="3027932"/>
    <lineage>
        <taxon>Bacteria</taxon>
        <taxon>Pseudomonadati</taxon>
        <taxon>Pseudomonadota</taxon>
        <taxon>Gammaproteobacteria</taxon>
        <taxon>Vibrionales</taxon>
        <taxon>Vibrionaceae</taxon>
        <taxon>Vibrio</taxon>
    </lineage>
</organism>
<dbReference type="Pfam" id="PF00015">
    <property type="entry name" value="MCPsignal"/>
    <property type="match status" value="1"/>
</dbReference>
<comment type="subcellular location">
    <subcellularLocation>
        <location evidence="1">Membrane</location>
    </subcellularLocation>
</comment>
<evidence type="ECO:0000259" key="8">
    <source>
        <dbReference type="PROSITE" id="PS50885"/>
    </source>
</evidence>
<keyword evidence="10" id="KW-1185">Reference proteome</keyword>
<evidence type="ECO:0000256" key="6">
    <source>
        <dbReference type="SAM" id="Phobius"/>
    </source>
</evidence>
<dbReference type="InterPro" id="IPR003660">
    <property type="entry name" value="HAMP_dom"/>
</dbReference>
<evidence type="ECO:0000256" key="2">
    <source>
        <dbReference type="ARBA" id="ARBA00023224"/>
    </source>
</evidence>
<reference evidence="9 10" key="1">
    <citation type="submission" date="2023-02" db="EMBL/GenBank/DDBJ databases">
        <title>Vibrio intestini sp. nov., a close relative of Vibrio cholerae isolated from the intestine of Healthy Culter dabryi.</title>
        <authorList>
            <person name="Wu N."/>
        </authorList>
    </citation>
    <scope>NUCLEOTIDE SEQUENCE [LARGE SCALE GENOMIC DNA]</scope>
    <source>
        <strain evidence="9 10">DSL-7</strain>
    </source>
</reference>
<feature type="domain" description="HAMP" evidence="8">
    <location>
        <begin position="340"/>
        <end position="392"/>
    </location>
</feature>
<evidence type="ECO:0000313" key="9">
    <source>
        <dbReference type="EMBL" id="MDE1513479.1"/>
    </source>
</evidence>
<proteinExistence type="inferred from homology"/>
<feature type="transmembrane region" description="Helical" evidence="6">
    <location>
        <begin position="15"/>
        <end position="34"/>
    </location>
</feature>
<evidence type="ECO:0000256" key="5">
    <source>
        <dbReference type="SAM" id="Coils"/>
    </source>
</evidence>
<protein>
    <submittedName>
        <fullName evidence="9">Methyl-accepting chemotaxis protein</fullName>
    </submittedName>
</protein>
<sequence length="676" mass="75529">MSRWTMPFQTLVSRLYFGCVCLIVIMLGCAWLSISSNQSVTAKMESITQNATPLMLRSAQLTIDFLNINRSLTPYLATQYLDELPSLRQIINTHIDTYNDQLVWFVTQSDLRPDLLDYVDPITMQGEQTLGLITSVIDAHTVYLDHLDQSYLLQSQFQSLNSQLANTLQRNRSRTESEVALKTLDGLASQLSLLKHEAEAVFRQQDMIELRSVARQLTNRQRYLEESEQLFIKDNPALYASLEAQIASLKQHAFAASGAVKMHIDVVERAQSLVELRDLLEQKIDVQLANVDRLSRYANQISNQLYNQARQASNETRTLFIAISLASILVTASMVLSFTHMVRKATQLLLNSLNKIAAKDLTSEVEYLANNEFGQVAEKVNLVVRHLSVIIERIRHSSAELNHASLTNQTISTELNRAIDEQTSQTVSLSSAMEEIESSVREIAQSTEHTLNLVTQSVEHSDKAQTDMTANVVMLEQLSLELNQVTQTNQELGQESVSIASILDTIAGISEQTNLLALNAAIESARAGEHGRGFSVVADEVRNLAAQTTHSAQEIQSKIERLQLKTDLAAKQISNCLSGMTQSMQQAKQVNGRFVSLHQLLNQVSERSHQIAEATIMHQSVAGEVSKNINHIHMLSEQNLQRASQVALHGEKLEQLAEIQFELTDSFILQQNNSAV</sequence>
<evidence type="ECO:0000313" key="10">
    <source>
        <dbReference type="Proteomes" id="UP001216189"/>
    </source>
</evidence>
<feature type="domain" description="Methyl-accepting transducer" evidence="7">
    <location>
        <begin position="397"/>
        <end position="633"/>
    </location>
</feature>
<keyword evidence="2 4" id="KW-0807">Transducer</keyword>
<dbReference type="RefSeq" id="WP_274721253.1">
    <property type="nucleotide sequence ID" value="NZ_JARBFT010000001.1"/>
</dbReference>